<dbReference type="GO" id="GO:0006412">
    <property type="term" value="P:translation"/>
    <property type="evidence" value="ECO:0007669"/>
    <property type="project" value="UniProtKB-UniRule"/>
</dbReference>
<accession>A0A7C3MGV6</accession>
<comment type="function">
    <text evidence="4">Binds to the 23S rRNA.</text>
</comment>
<sequence length="148" mass="16210">MKLFELKPKLGSRKKPKRWGCGYAASGKYAGRGMSGQNSRTGDGVRPGFEGGQTPLTRRLPKMDGIPNPPRRKFTVINLSVLEEKFNANEIVDPNILLEKKIVKEIGNGVKILGNGELTKPLLVKAHAFSEKARQKIESVGGKAEVIE</sequence>
<dbReference type="HAMAP" id="MF_01341">
    <property type="entry name" value="Ribosomal_uL15"/>
    <property type="match status" value="1"/>
</dbReference>
<evidence type="ECO:0000256" key="3">
    <source>
        <dbReference type="ARBA" id="ARBA00023274"/>
    </source>
</evidence>
<proteinExistence type="inferred from homology"/>
<dbReference type="PANTHER" id="PTHR12934">
    <property type="entry name" value="50S RIBOSOMAL PROTEIN L15"/>
    <property type="match status" value="1"/>
</dbReference>
<dbReference type="PANTHER" id="PTHR12934:SF11">
    <property type="entry name" value="LARGE RIBOSOMAL SUBUNIT PROTEIN UL15M"/>
    <property type="match status" value="1"/>
</dbReference>
<dbReference type="Pfam" id="PF00828">
    <property type="entry name" value="Ribosomal_L27A"/>
    <property type="match status" value="1"/>
</dbReference>
<feature type="region of interest" description="Disordered" evidence="6">
    <location>
        <begin position="30"/>
        <end position="69"/>
    </location>
</feature>
<evidence type="ECO:0000256" key="5">
    <source>
        <dbReference type="RuleBase" id="RU003888"/>
    </source>
</evidence>
<evidence type="ECO:0000313" key="8">
    <source>
        <dbReference type="EMBL" id="HFX12750.1"/>
    </source>
</evidence>
<dbReference type="AlphaFoldDB" id="A0A7C3MGV6"/>
<dbReference type="GO" id="GO:0022625">
    <property type="term" value="C:cytosolic large ribosomal subunit"/>
    <property type="evidence" value="ECO:0007669"/>
    <property type="project" value="TreeGrafter"/>
</dbReference>
<dbReference type="InterPro" id="IPR005749">
    <property type="entry name" value="Ribosomal_uL15_bac-type"/>
</dbReference>
<evidence type="ECO:0000256" key="1">
    <source>
        <dbReference type="ARBA" id="ARBA00007320"/>
    </source>
</evidence>
<feature type="domain" description="Large ribosomal subunit protein uL15/eL18" evidence="7">
    <location>
        <begin position="76"/>
        <end position="145"/>
    </location>
</feature>
<dbReference type="SUPFAM" id="SSF52080">
    <property type="entry name" value="Ribosomal proteins L15p and L18e"/>
    <property type="match status" value="1"/>
</dbReference>
<organism evidence="8">
    <name type="scientific">Dictyoglomus thermophilum</name>
    <dbReference type="NCBI Taxonomy" id="14"/>
    <lineage>
        <taxon>Bacteria</taxon>
        <taxon>Pseudomonadati</taxon>
        <taxon>Dictyoglomota</taxon>
        <taxon>Dictyoglomia</taxon>
        <taxon>Dictyoglomales</taxon>
        <taxon>Dictyoglomaceae</taxon>
        <taxon>Dictyoglomus</taxon>
    </lineage>
</organism>
<dbReference type="Gene3D" id="3.100.10.10">
    <property type="match status" value="1"/>
</dbReference>
<dbReference type="EMBL" id="DTIN01000009">
    <property type="protein sequence ID" value="HFX12750.1"/>
    <property type="molecule type" value="Genomic_DNA"/>
</dbReference>
<keyword evidence="4" id="KW-0694">RNA-binding</keyword>
<dbReference type="InterPro" id="IPR036227">
    <property type="entry name" value="Ribosomal_uL15/eL18_sf"/>
</dbReference>
<protein>
    <recommendedName>
        <fullName evidence="4">Large ribosomal subunit protein uL15</fullName>
    </recommendedName>
</protein>
<evidence type="ECO:0000256" key="6">
    <source>
        <dbReference type="SAM" id="MobiDB-lite"/>
    </source>
</evidence>
<comment type="caution">
    <text evidence="8">The sequence shown here is derived from an EMBL/GenBank/DDBJ whole genome shotgun (WGS) entry which is preliminary data.</text>
</comment>
<dbReference type="GO" id="GO:0019843">
    <property type="term" value="F:rRNA binding"/>
    <property type="evidence" value="ECO:0007669"/>
    <property type="project" value="UniProtKB-UniRule"/>
</dbReference>
<dbReference type="GO" id="GO:0003735">
    <property type="term" value="F:structural constituent of ribosome"/>
    <property type="evidence" value="ECO:0007669"/>
    <property type="project" value="InterPro"/>
</dbReference>
<evidence type="ECO:0000256" key="2">
    <source>
        <dbReference type="ARBA" id="ARBA00022980"/>
    </source>
</evidence>
<dbReference type="InterPro" id="IPR021131">
    <property type="entry name" value="Ribosomal_uL15/eL18"/>
</dbReference>
<comment type="similarity">
    <text evidence="1 4 5">Belongs to the universal ribosomal protein uL15 family.</text>
</comment>
<name>A0A7C3MGV6_DICTH</name>
<comment type="subunit">
    <text evidence="4">Part of the 50S ribosomal subunit.</text>
</comment>
<dbReference type="NCBIfam" id="TIGR01071">
    <property type="entry name" value="rplO_bact"/>
    <property type="match status" value="1"/>
</dbReference>
<dbReference type="PROSITE" id="PS00475">
    <property type="entry name" value="RIBOSOMAL_L15"/>
    <property type="match status" value="1"/>
</dbReference>
<evidence type="ECO:0000256" key="4">
    <source>
        <dbReference type="HAMAP-Rule" id="MF_01341"/>
    </source>
</evidence>
<reference evidence="8" key="1">
    <citation type="journal article" date="2020" name="mSystems">
        <title>Genome- and Community-Level Interaction Insights into Carbon Utilization and Element Cycling Functions of Hydrothermarchaeota in Hydrothermal Sediment.</title>
        <authorList>
            <person name="Zhou Z."/>
            <person name="Liu Y."/>
            <person name="Xu W."/>
            <person name="Pan J."/>
            <person name="Luo Z.H."/>
            <person name="Li M."/>
        </authorList>
    </citation>
    <scope>NUCLEOTIDE SEQUENCE [LARGE SCALE GENOMIC DNA]</scope>
    <source>
        <strain evidence="8">SpSt-81</strain>
    </source>
</reference>
<gene>
    <name evidence="4" type="primary">rplO</name>
    <name evidence="8" type="ORF">ENW00_01100</name>
</gene>
<evidence type="ECO:0000259" key="7">
    <source>
        <dbReference type="Pfam" id="PF00828"/>
    </source>
</evidence>
<keyword evidence="3 4" id="KW-0687">Ribonucleoprotein</keyword>
<keyword evidence="2 4" id="KW-0689">Ribosomal protein</keyword>
<dbReference type="InterPro" id="IPR001196">
    <property type="entry name" value="Ribosomal_uL15_CS"/>
</dbReference>
<dbReference type="InterPro" id="IPR030878">
    <property type="entry name" value="Ribosomal_uL15"/>
</dbReference>
<keyword evidence="4" id="KW-0699">rRNA-binding</keyword>